<keyword evidence="1" id="KW-0328">Glycosyltransferase</keyword>
<organism evidence="4 5">
    <name type="scientific">Actinoallomurus spadix</name>
    <dbReference type="NCBI Taxonomy" id="79912"/>
    <lineage>
        <taxon>Bacteria</taxon>
        <taxon>Bacillati</taxon>
        <taxon>Actinomycetota</taxon>
        <taxon>Actinomycetes</taxon>
        <taxon>Streptosporangiales</taxon>
        <taxon>Thermomonosporaceae</taxon>
        <taxon>Actinoallomurus</taxon>
    </lineage>
</organism>
<keyword evidence="2" id="KW-0808">Transferase</keyword>
<dbReference type="RefSeq" id="WP_252806584.1">
    <property type="nucleotide sequence ID" value="NZ_BAAABM010000045.1"/>
</dbReference>
<dbReference type="PANTHER" id="PTHR12526">
    <property type="entry name" value="GLYCOSYLTRANSFERASE"/>
    <property type="match status" value="1"/>
</dbReference>
<evidence type="ECO:0000256" key="2">
    <source>
        <dbReference type="ARBA" id="ARBA00022679"/>
    </source>
</evidence>
<name>A0ABN0WZD1_9ACTN</name>
<gene>
    <name evidence="4" type="ORF">GCM10010151_45940</name>
</gene>
<dbReference type="Pfam" id="PF13692">
    <property type="entry name" value="Glyco_trans_1_4"/>
    <property type="match status" value="1"/>
</dbReference>
<comment type="caution">
    <text evidence="4">The sequence shown here is derived from an EMBL/GenBank/DDBJ whole genome shotgun (WGS) entry which is preliminary data.</text>
</comment>
<dbReference type="SUPFAM" id="SSF53756">
    <property type="entry name" value="UDP-Glycosyltransferase/glycogen phosphorylase"/>
    <property type="match status" value="1"/>
</dbReference>
<evidence type="ECO:0000313" key="5">
    <source>
        <dbReference type="Proteomes" id="UP001501822"/>
    </source>
</evidence>
<dbReference type="InterPro" id="IPR028098">
    <property type="entry name" value="Glyco_trans_4-like_N"/>
</dbReference>
<accession>A0ABN0WZD1</accession>
<sequence>MPDGEAAVSPRTEAGGASIPPHRVSLLIGQLGLGGTEKQVALLAEGLRARGVGTDVLVMFEGGPHEGPLRAARVPVVHLGFRRGLADRRMPPANAAAFLRLVGHLRRTRPDVLHAFLFHSQVTAAPAARLAGVPVLVAGRRSLGDYKRGRPLVSALDAVATRMTDHLIANARAVAEDALRDRYVEEDRLTVVPNGLPASAFEPMPPAVLTTRLPVVLCVANLISYKGHRHLLEAMARLGRRGLPCTLALAGDGPERAALRARATRLGVDVRFLGARTDVGRLLARADVVALPSLQEGMSNAVMEAMAAGRPIVATEVGGTGELLRGRGVLVPPADPAALAEGIERLVTDPASAAELGRRARAWSAAHLSADVMVERHVRIYRDLLERRRPDAVRPPGTAGARG</sequence>
<dbReference type="EMBL" id="BAAABM010000045">
    <property type="protein sequence ID" value="GAA0351117.1"/>
    <property type="molecule type" value="Genomic_DNA"/>
</dbReference>
<feature type="domain" description="Glycosyltransferase subfamily 4-like N-terminal" evidence="3">
    <location>
        <begin position="34"/>
        <end position="196"/>
    </location>
</feature>
<dbReference type="Gene3D" id="3.40.50.2000">
    <property type="entry name" value="Glycogen Phosphorylase B"/>
    <property type="match status" value="2"/>
</dbReference>
<protein>
    <submittedName>
        <fullName evidence="4">Glycosyltransferase</fullName>
    </submittedName>
</protein>
<reference evidence="4 5" key="1">
    <citation type="journal article" date="2019" name="Int. J. Syst. Evol. Microbiol.">
        <title>The Global Catalogue of Microorganisms (GCM) 10K type strain sequencing project: providing services to taxonomists for standard genome sequencing and annotation.</title>
        <authorList>
            <consortium name="The Broad Institute Genomics Platform"/>
            <consortium name="The Broad Institute Genome Sequencing Center for Infectious Disease"/>
            <person name="Wu L."/>
            <person name="Ma J."/>
        </authorList>
    </citation>
    <scope>NUCLEOTIDE SEQUENCE [LARGE SCALE GENOMIC DNA]</scope>
    <source>
        <strain evidence="4 5">JCM 3146</strain>
    </source>
</reference>
<evidence type="ECO:0000256" key="1">
    <source>
        <dbReference type="ARBA" id="ARBA00022676"/>
    </source>
</evidence>
<dbReference type="Pfam" id="PF13439">
    <property type="entry name" value="Glyco_transf_4"/>
    <property type="match status" value="1"/>
</dbReference>
<dbReference type="PANTHER" id="PTHR12526:SF510">
    <property type="entry name" value="D-INOSITOL 3-PHOSPHATE GLYCOSYLTRANSFERASE"/>
    <property type="match status" value="1"/>
</dbReference>
<evidence type="ECO:0000259" key="3">
    <source>
        <dbReference type="Pfam" id="PF13439"/>
    </source>
</evidence>
<keyword evidence="5" id="KW-1185">Reference proteome</keyword>
<proteinExistence type="predicted"/>
<evidence type="ECO:0000313" key="4">
    <source>
        <dbReference type="EMBL" id="GAA0351117.1"/>
    </source>
</evidence>
<dbReference type="Proteomes" id="UP001501822">
    <property type="component" value="Unassembled WGS sequence"/>
</dbReference>